<evidence type="ECO:0000313" key="6">
    <source>
        <dbReference type="Proteomes" id="UP000308092"/>
    </source>
</evidence>
<evidence type="ECO:0000256" key="2">
    <source>
        <dbReference type="ARBA" id="ARBA00022553"/>
    </source>
</evidence>
<dbReference type="InterPro" id="IPR020806">
    <property type="entry name" value="PKS_PP-bd"/>
</dbReference>
<feature type="domain" description="Carrier" evidence="4">
    <location>
        <begin position="138"/>
        <end position="215"/>
    </location>
</feature>
<dbReference type="SMART" id="SM00823">
    <property type="entry name" value="PKS_PP"/>
    <property type="match status" value="1"/>
</dbReference>
<dbReference type="STRING" id="1220188.A0A4V3UMZ8"/>
<dbReference type="GO" id="GO:0006633">
    <property type="term" value="P:fatty acid biosynthetic process"/>
    <property type="evidence" value="ECO:0007669"/>
    <property type="project" value="TreeGrafter"/>
</dbReference>
<dbReference type="Pfam" id="PF08659">
    <property type="entry name" value="KR"/>
    <property type="match status" value="1"/>
</dbReference>
<dbReference type="Gene3D" id="3.40.50.720">
    <property type="entry name" value="NAD(P)-binding Rossmann-like Domain"/>
    <property type="match status" value="1"/>
</dbReference>
<dbReference type="GO" id="GO:0004312">
    <property type="term" value="F:fatty acid synthase activity"/>
    <property type="evidence" value="ECO:0007669"/>
    <property type="project" value="TreeGrafter"/>
</dbReference>
<dbReference type="Pfam" id="PF23297">
    <property type="entry name" value="ACP_SdgA_C"/>
    <property type="match status" value="1"/>
</dbReference>
<organism evidence="5 6">
    <name type="scientific">Aspergillus tanneri</name>
    <dbReference type="NCBI Taxonomy" id="1220188"/>
    <lineage>
        <taxon>Eukaryota</taxon>
        <taxon>Fungi</taxon>
        <taxon>Dikarya</taxon>
        <taxon>Ascomycota</taxon>
        <taxon>Pezizomycotina</taxon>
        <taxon>Eurotiomycetes</taxon>
        <taxon>Eurotiomycetidae</taxon>
        <taxon>Eurotiales</taxon>
        <taxon>Aspergillaceae</taxon>
        <taxon>Aspergillus</taxon>
        <taxon>Aspergillus subgen. Circumdati</taxon>
    </lineage>
</organism>
<feature type="chain" id="PRO_5020216603" description="Carrier domain-containing protein" evidence="3">
    <location>
        <begin position="26"/>
        <end position="222"/>
    </location>
</feature>
<dbReference type="PANTHER" id="PTHR43775:SF29">
    <property type="entry name" value="ASPERFURANONE POLYKETIDE SYNTHASE AFOG-RELATED"/>
    <property type="match status" value="1"/>
</dbReference>
<dbReference type="Gene3D" id="1.10.1200.10">
    <property type="entry name" value="ACP-like"/>
    <property type="match status" value="1"/>
</dbReference>
<name>A0A4V3UMZ8_9EURO</name>
<evidence type="ECO:0000313" key="5">
    <source>
        <dbReference type="EMBL" id="THC89224.1"/>
    </source>
</evidence>
<dbReference type="InterPro" id="IPR006162">
    <property type="entry name" value="Ppantetheine_attach_site"/>
</dbReference>
<dbReference type="SUPFAM" id="SSF47336">
    <property type="entry name" value="ACP-like"/>
    <property type="match status" value="1"/>
</dbReference>
<dbReference type="GO" id="GO:0044550">
    <property type="term" value="P:secondary metabolite biosynthetic process"/>
    <property type="evidence" value="ECO:0007669"/>
    <property type="project" value="TreeGrafter"/>
</dbReference>
<dbReference type="InterPro" id="IPR036291">
    <property type="entry name" value="NAD(P)-bd_dom_sf"/>
</dbReference>
<dbReference type="AlphaFoldDB" id="A0A4V3UMZ8"/>
<comment type="caution">
    <text evidence="5">The sequence shown here is derived from an EMBL/GenBank/DDBJ whole genome shotgun (WGS) entry which is preliminary data.</text>
</comment>
<evidence type="ECO:0000256" key="1">
    <source>
        <dbReference type="ARBA" id="ARBA00022450"/>
    </source>
</evidence>
<keyword evidence="3" id="KW-0732">Signal</keyword>
<sequence>MTYSDFSAAHLDFFILLSSAAGIVGNSGQANYAAGCTFQDALARYRVRLGLPAHSIDLGMIQSAGYVAENPEAVQFLREQGYAEVELDQFLRLLMPQHLLDPKFKHLLSSDHESNKPATTNSNLNVRTALRDAKTKQDAVKIITDALVLRLQQLLSMGSKDISQSQSITELGADSLVAVELRNWISREMDAEVQTLEVLQHIPITRFATILASRSTLVSGCS</sequence>
<dbReference type="Proteomes" id="UP000308092">
    <property type="component" value="Unassembled WGS sequence"/>
</dbReference>
<dbReference type="InterPro" id="IPR036736">
    <property type="entry name" value="ACP-like_sf"/>
</dbReference>
<dbReference type="PROSITE" id="PS50075">
    <property type="entry name" value="CARRIER"/>
    <property type="match status" value="1"/>
</dbReference>
<keyword evidence="2" id="KW-0597">Phosphoprotein</keyword>
<gene>
    <name evidence="5" type="ORF">EYZ11_011330</name>
</gene>
<dbReference type="EMBL" id="SOSA01000689">
    <property type="protein sequence ID" value="THC89224.1"/>
    <property type="molecule type" value="Genomic_DNA"/>
</dbReference>
<keyword evidence="6" id="KW-1185">Reference proteome</keyword>
<dbReference type="SUPFAM" id="SSF51735">
    <property type="entry name" value="NAD(P)-binding Rossmann-fold domains"/>
    <property type="match status" value="1"/>
</dbReference>
<proteinExistence type="predicted"/>
<dbReference type="PROSITE" id="PS00012">
    <property type="entry name" value="PHOSPHOPANTETHEINE"/>
    <property type="match status" value="1"/>
</dbReference>
<evidence type="ECO:0000256" key="3">
    <source>
        <dbReference type="SAM" id="SignalP"/>
    </source>
</evidence>
<dbReference type="InterPro" id="IPR013968">
    <property type="entry name" value="PKS_KR"/>
</dbReference>
<dbReference type="PANTHER" id="PTHR43775">
    <property type="entry name" value="FATTY ACID SYNTHASE"/>
    <property type="match status" value="1"/>
</dbReference>
<dbReference type="VEuPathDB" id="FungiDB:EYZ11_011330"/>
<feature type="signal peptide" evidence="3">
    <location>
        <begin position="1"/>
        <end position="25"/>
    </location>
</feature>
<accession>A0A4V3UMZ8</accession>
<evidence type="ECO:0000259" key="4">
    <source>
        <dbReference type="PROSITE" id="PS50075"/>
    </source>
</evidence>
<protein>
    <recommendedName>
        <fullName evidence="4">Carrier domain-containing protein</fullName>
    </recommendedName>
</protein>
<dbReference type="InterPro" id="IPR050091">
    <property type="entry name" value="PKS_NRPS_Biosynth_Enz"/>
</dbReference>
<dbReference type="InterPro" id="IPR009081">
    <property type="entry name" value="PP-bd_ACP"/>
</dbReference>
<dbReference type="GO" id="GO:0031177">
    <property type="term" value="F:phosphopantetheine binding"/>
    <property type="evidence" value="ECO:0007669"/>
    <property type="project" value="InterPro"/>
</dbReference>
<reference evidence="5 6" key="1">
    <citation type="submission" date="2019-03" db="EMBL/GenBank/DDBJ databases">
        <title>The genome sequence of a newly discovered highly antifungal drug resistant Aspergillus species, Aspergillus tanneri NIH 1004.</title>
        <authorList>
            <person name="Mounaud S."/>
            <person name="Singh I."/>
            <person name="Joardar V."/>
            <person name="Pakala S."/>
            <person name="Pakala S."/>
            <person name="Venepally P."/>
            <person name="Hoover J."/>
            <person name="Nierman W."/>
            <person name="Chung J."/>
            <person name="Losada L."/>
        </authorList>
    </citation>
    <scope>NUCLEOTIDE SEQUENCE [LARGE SCALE GENOMIC DNA]</scope>
    <source>
        <strain evidence="5 6">NIH1004</strain>
    </source>
</reference>
<keyword evidence="1" id="KW-0596">Phosphopantetheine</keyword>